<reference evidence="7" key="1">
    <citation type="journal article" date="2023" name="Mol. Phylogenet. Evol.">
        <title>Genome-scale phylogeny and comparative genomics of the fungal order Sordariales.</title>
        <authorList>
            <person name="Hensen N."/>
            <person name="Bonometti L."/>
            <person name="Westerberg I."/>
            <person name="Brannstrom I.O."/>
            <person name="Guillou S."/>
            <person name="Cros-Aarteil S."/>
            <person name="Calhoun S."/>
            <person name="Haridas S."/>
            <person name="Kuo A."/>
            <person name="Mondo S."/>
            <person name="Pangilinan J."/>
            <person name="Riley R."/>
            <person name="LaButti K."/>
            <person name="Andreopoulos B."/>
            <person name="Lipzen A."/>
            <person name="Chen C."/>
            <person name="Yan M."/>
            <person name="Daum C."/>
            <person name="Ng V."/>
            <person name="Clum A."/>
            <person name="Steindorff A."/>
            <person name="Ohm R.A."/>
            <person name="Martin F."/>
            <person name="Silar P."/>
            <person name="Natvig D.O."/>
            <person name="Lalanne C."/>
            <person name="Gautier V."/>
            <person name="Ament-Velasquez S.L."/>
            <person name="Kruys A."/>
            <person name="Hutchinson M.I."/>
            <person name="Powell A.J."/>
            <person name="Barry K."/>
            <person name="Miller A.N."/>
            <person name="Grigoriev I.V."/>
            <person name="Debuchy R."/>
            <person name="Gladieux P."/>
            <person name="Hiltunen Thoren M."/>
            <person name="Johannesson H."/>
        </authorList>
    </citation>
    <scope>NUCLEOTIDE SEQUENCE [LARGE SCALE GENOMIC DNA]</scope>
    <source>
        <strain evidence="7">CBS 340.73</strain>
    </source>
</reference>
<feature type="domain" description="FAD-binding PCMH-type" evidence="5">
    <location>
        <begin position="41"/>
        <end position="206"/>
    </location>
</feature>
<evidence type="ECO:0000256" key="1">
    <source>
        <dbReference type="ARBA" id="ARBA00005466"/>
    </source>
</evidence>
<evidence type="ECO:0000259" key="5">
    <source>
        <dbReference type="PROSITE" id="PS51387"/>
    </source>
</evidence>
<dbReference type="Gene3D" id="3.30.465.10">
    <property type="match status" value="1"/>
</dbReference>
<dbReference type="PROSITE" id="PS51387">
    <property type="entry name" value="FAD_PCMH"/>
    <property type="match status" value="1"/>
</dbReference>
<dbReference type="InterPro" id="IPR050416">
    <property type="entry name" value="FAD-linked_Oxidoreductase"/>
</dbReference>
<sequence length="472" mass="50011">MAATSGCIQALQNAIPGGQILLRGTAEYETVNSAYLSGLESDIEPLLIFQPKSKEEVALFVEVVKPFTGQIKCAIRGAGQQPLPGCANVRDGITLDLALLNSINLTDNNKVVQIGAGTRWGTVYDKLDDLGLSVTGSRNSLGGGLSFFSSNQGFIADNVVNYEVVLGSGAIVNANAQENADLWVALRGGGNNLGIVTRFDFQTFQQGPIWGGNVFYLAGSFPGQIQALVTELDKPQADNLTHLMVSIGYSAMFGDNLTCLNQIYYTQAVESIPPVLQPFAAMTPQILNTTSLKSVSAAASEQAASGATAQVRAVYMNLHVEADVATLQAITDIYAAALAPVKSVSGGTFSLTFQPYPVSLLQKSDASGGNVLGLHASNGPIVSVLLLSFWPNKTEDAAVIGFMETALADMQENASAKGTLLPFIYMNYAFTQQDVIDSYGPQNKLKLELASEKYDPAGLFQTGFPGGFKLFT</sequence>
<dbReference type="InterPro" id="IPR036318">
    <property type="entry name" value="FAD-bd_PCMH-like_sf"/>
</dbReference>
<accession>A0AAN6S4R2</accession>
<evidence type="ECO:0000256" key="2">
    <source>
        <dbReference type="ARBA" id="ARBA00022630"/>
    </source>
</evidence>
<comment type="caution">
    <text evidence="6">The sequence shown here is derived from an EMBL/GenBank/DDBJ whole genome shotgun (WGS) entry which is preliminary data.</text>
</comment>
<dbReference type="InterPro" id="IPR016166">
    <property type="entry name" value="FAD-bd_PCMH"/>
</dbReference>
<protein>
    <submittedName>
        <fullName evidence="6">Bifunctional solanapyrone synthase</fullName>
    </submittedName>
</protein>
<dbReference type="AlphaFoldDB" id="A0AAN6S4R2"/>
<dbReference type="SUPFAM" id="SSF56176">
    <property type="entry name" value="FAD-binding/transporter-associated domain-like"/>
    <property type="match status" value="1"/>
</dbReference>
<evidence type="ECO:0000256" key="3">
    <source>
        <dbReference type="ARBA" id="ARBA00022827"/>
    </source>
</evidence>
<dbReference type="GO" id="GO:0016491">
    <property type="term" value="F:oxidoreductase activity"/>
    <property type="evidence" value="ECO:0007669"/>
    <property type="project" value="UniProtKB-KW"/>
</dbReference>
<evidence type="ECO:0000313" key="6">
    <source>
        <dbReference type="EMBL" id="KAK3940400.1"/>
    </source>
</evidence>
<keyword evidence="2" id="KW-0285">Flavoprotein</keyword>
<keyword evidence="4" id="KW-0560">Oxidoreductase</keyword>
<keyword evidence="3" id="KW-0274">FAD</keyword>
<dbReference type="Proteomes" id="UP001303473">
    <property type="component" value="Unassembled WGS sequence"/>
</dbReference>
<organism evidence="6 7">
    <name type="scientific">Diplogelasinospora grovesii</name>
    <dbReference type="NCBI Taxonomy" id="303347"/>
    <lineage>
        <taxon>Eukaryota</taxon>
        <taxon>Fungi</taxon>
        <taxon>Dikarya</taxon>
        <taxon>Ascomycota</taxon>
        <taxon>Pezizomycotina</taxon>
        <taxon>Sordariomycetes</taxon>
        <taxon>Sordariomycetidae</taxon>
        <taxon>Sordariales</taxon>
        <taxon>Diplogelasinosporaceae</taxon>
        <taxon>Diplogelasinospora</taxon>
    </lineage>
</organism>
<dbReference type="Pfam" id="PF01565">
    <property type="entry name" value="FAD_binding_4"/>
    <property type="match status" value="1"/>
</dbReference>
<dbReference type="GO" id="GO:0071949">
    <property type="term" value="F:FAD binding"/>
    <property type="evidence" value="ECO:0007669"/>
    <property type="project" value="InterPro"/>
</dbReference>
<comment type="similarity">
    <text evidence="1">Belongs to the oxygen-dependent FAD-linked oxidoreductase family.</text>
</comment>
<gene>
    <name evidence="6" type="ORF">QBC46DRAFT_313636</name>
</gene>
<proteinExistence type="inferred from homology"/>
<evidence type="ECO:0000256" key="4">
    <source>
        <dbReference type="ARBA" id="ARBA00023002"/>
    </source>
</evidence>
<dbReference type="InterPro" id="IPR016169">
    <property type="entry name" value="FAD-bd_PCMH_sub2"/>
</dbReference>
<keyword evidence="7" id="KW-1185">Reference proteome</keyword>
<dbReference type="EMBL" id="MU853796">
    <property type="protein sequence ID" value="KAK3940400.1"/>
    <property type="molecule type" value="Genomic_DNA"/>
</dbReference>
<dbReference type="PANTHER" id="PTHR42973:SF22">
    <property type="entry name" value="FAD-BINDING PCMH-TYPE DOMAIN-CONTAINING PROTEIN-RELATED"/>
    <property type="match status" value="1"/>
</dbReference>
<name>A0AAN6S4R2_9PEZI</name>
<evidence type="ECO:0000313" key="7">
    <source>
        <dbReference type="Proteomes" id="UP001303473"/>
    </source>
</evidence>
<dbReference type="PANTHER" id="PTHR42973">
    <property type="entry name" value="BINDING OXIDOREDUCTASE, PUTATIVE (AFU_ORTHOLOGUE AFUA_1G17690)-RELATED"/>
    <property type="match status" value="1"/>
</dbReference>
<dbReference type="InterPro" id="IPR006094">
    <property type="entry name" value="Oxid_FAD_bind_N"/>
</dbReference>